<accession>A0A5C6EKP7</accession>
<dbReference type="EMBL" id="SJPX01000005">
    <property type="protein sequence ID" value="TWU47889.1"/>
    <property type="molecule type" value="Genomic_DNA"/>
</dbReference>
<protein>
    <recommendedName>
        <fullName evidence="3">Sulfatase</fullName>
    </recommendedName>
</protein>
<dbReference type="PROSITE" id="PS51318">
    <property type="entry name" value="TAT"/>
    <property type="match status" value="1"/>
</dbReference>
<dbReference type="PANTHER" id="PTHR43737:SF1">
    <property type="entry name" value="DUF1501 DOMAIN-CONTAINING PROTEIN"/>
    <property type="match status" value="1"/>
</dbReference>
<name>A0A5C6EKP7_9BACT</name>
<dbReference type="Pfam" id="PF07394">
    <property type="entry name" value="DUF1501"/>
    <property type="match status" value="1"/>
</dbReference>
<reference evidence="1 2" key="1">
    <citation type="submission" date="2019-02" db="EMBL/GenBank/DDBJ databases">
        <title>Deep-cultivation of Planctomycetes and their phenomic and genomic characterization uncovers novel biology.</title>
        <authorList>
            <person name="Wiegand S."/>
            <person name="Jogler M."/>
            <person name="Boedeker C."/>
            <person name="Pinto D."/>
            <person name="Vollmers J."/>
            <person name="Rivas-Marin E."/>
            <person name="Kohn T."/>
            <person name="Peeters S.H."/>
            <person name="Heuer A."/>
            <person name="Rast P."/>
            <person name="Oberbeckmann S."/>
            <person name="Bunk B."/>
            <person name="Jeske O."/>
            <person name="Meyerdierks A."/>
            <person name="Storesund J.E."/>
            <person name="Kallscheuer N."/>
            <person name="Luecker S."/>
            <person name="Lage O.M."/>
            <person name="Pohl T."/>
            <person name="Merkel B.J."/>
            <person name="Hornburger P."/>
            <person name="Mueller R.-W."/>
            <person name="Bruemmer F."/>
            <person name="Labrenz M."/>
            <person name="Spormann A.M."/>
            <person name="Op Den Camp H."/>
            <person name="Overmann J."/>
            <person name="Amann R."/>
            <person name="Jetten M.S.M."/>
            <person name="Mascher T."/>
            <person name="Medema M.H."/>
            <person name="Devos D.P."/>
            <person name="Kaster A.-K."/>
            <person name="Ovreas L."/>
            <person name="Rohde M."/>
            <person name="Galperin M.Y."/>
            <person name="Jogler C."/>
        </authorList>
    </citation>
    <scope>NUCLEOTIDE SEQUENCE [LARGE SCALE GENOMIC DNA]</scope>
    <source>
        <strain evidence="1 2">Poly59</strain>
    </source>
</reference>
<evidence type="ECO:0000313" key="2">
    <source>
        <dbReference type="Proteomes" id="UP000317977"/>
    </source>
</evidence>
<comment type="caution">
    <text evidence="1">The sequence shown here is derived from an EMBL/GenBank/DDBJ whole genome shotgun (WGS) entry which is preliminary data.</text>
</comment>
<gene>
    <name evidence="1" type="ORF">Poly59_47310</name>
</gene>
<evidence type="ECO:0008006" key="3">
    <source>
        <dbReference type="Google" id="ProtNLM"/>
    </source>
</evidence>
<keyword evidence="2" id="KW-1185">Reference proteome</keyword>
<dbReference type="SUPFAM" id="SSF53649">
    <property type="entry name" value="Alkaline phosphatase-like"/>
    <property type="match status" value="1"/>
</dbReference>
<dbReference type="AlphaFoldDB" id="A0A5C6EKP7"/>
<dbReference type="InterPro" id="IPR006311">
    <property type="entry name" value="TAT_signal"/>
</dbReference>
<organism evidence="1 2">
    <name type="scientific">Rubripirellula reticaptiva</name>
    <dbReference type="NCBI Taxonomy" id="2528013"/>
    <lineage>
        <taxon>Bacteria</taxon>
        <taxon>Pseudomonadati</taxon>
        <taxon>Planctomycetota</taxon>
        <taxon>Planctomycetia</taxon>
        <taxon>Pirellulales</taxon>
        <taxon>Pirellulaceae</taxon>
        <taxon>Rubripirellula</taxon>
    </lineage>
</organism>
<evidence type="ECO:0000313" key="1">
    <source>
        <dbReference type="EMBL" id="TWU47889.1"/>
    </source>
</evidence>
<dbReference type="InterPro" id="IPR010869">
    <property type="entry name" value="DUF1501"/>
</dbReference>
<dbReference type="PANTHER" id="PTHR43737">
    <property type="entry name" value="BLL7424 PROTEIN"/>
    <property type="match status" value="1"/>
</dbReference>
<sequence>MKNPFPNNGSYPCGRFQSAPTTRRQMLTNCASGFGAIALAGLQSDAAFASVSGQPLHGPHHAVRAKNVIFLYMDGGPSQIDTFDPKPMLAKFDGKDPSKLFNVEPTQFNNNGNVLASPWKFNQYGESGIPVSDLFPHVATCVDELAVMRSMVSEFPEHTFANYFLHSGSGLQGRPSMGAWVNYGLGSECQNLPGFVVINGGLIPPGGLDCFGSGFLPASYQGSIFKPSGSGVANIDPTEKIAGRQRQKLDLIAKLDGFAVDNFGAHDSLDSAIRNYELAYAMQMAVPEVMSLADEPGYLQKQYGMESEYEPTRTYAAQCLLARRMIERGVRFVELTCPSVGGDRWDQHSNLKQGHENNARAVDQPIAALLKDLRARGLLDETLVVWAGEFGRTPFAQGKNGRDHNPFGFTIWMAGGGVKPGTIYGATDEFGYKAVENRTEIHDLHATMLHLMGVDHTRSTLRFSGRDMRLTDVKGHVIHDVIA</sequence>
<dbReference type="Gene3D" id="3.40.720.10">
    <property type="entry name" value="Alkaline Phosphatase, subunit A"/>
    <property type="match status" value="1"/>
</dbReference>
<dbReference type="Proteomes" id="UP000317977">
    <property type="component" value="Unassembled WGS sequence"/>
</dbReference>
<dbReference type="InterPro" id="IPR017850">
    <property type="entry name" value="Alkaline_phosphatase_core_sf"/>
</dbReference>
<proteinExistence type="predicted"/>